<dbReference type="GO" id="GO:0016787">
    <property type="term" value="F:hydrolase activity"/>
    <property type="evidence" value="ECO:0007669"/>
    <property type="project" value="UniProtKB-KW"/>
</dbReference>
<organism evidence="2 3">
    <name type="scientific">Aquincola tertiaricarbonis</name>
    <dbReference type="NCBI Taxonomy" id="391953"/>
    <lineage>
        <taxon>Bacteria</taxon>
        <taxon>Pseudomonadati</taxon>
        <taxon>Pseudomonadota</taxon>
        <taxon>Betaproteobacteria</taxon>
        <taxon>Burkholderiales</taxon>
        <taxon>Sphaerotilaceae</taxon>
        <taxon>Aquincola</taxon>
    </lineage>
</organism>
<dbReference type="Proteomes" id="UP001056201">
    <property type="component" value="Chromosome 2"/>
</dbReference>
<reference evidence="2" key="1">
    <citation type="submission" date="2022-05" db="EMBL/GenBank/DDBJ databases">
        <title>An RpoN-dependent PEP-CTERM gene is involved in floc formation of an Aquincola tertiaricarbonis strain.</title>
        <authorList>
            <person name="Qiu D."/>
            <person name="Xia M."/>
        </authorList>
    </citation>
    <scope>NUCLEOTIDE SEQUENCE</scope>
    <source>
        <strain evidence="2">RN12</strain>
    </source>
</reference>
<evidence type="ECO:0000313" key="3">
    <source>
        <dbReference type="Proteomes" id="UP001056201"/>
    </source>
</evidence>
<dbReference type="InterPro" id="IPR036514">
    <property type="entry name" value="SGNH_hydro_sf"/>
</dbReference>
<dbReference type="Pfam" id="PF13472">
    <property type="entry name" value="Lipase_GDSL_2"/>
    <property type="match status" value="1"/>
</dbReference>
<dbReference type="EMBL" id="CP097636">
    <property type="protein sequence ID" value="URI10677.1"/>
    <property type="molecule type" value="Genomic_DNA"/>
</dbReference>
<dbReference type="RefSeq" id="WP_250198882.1">
    <property type="nucleotide sequence ID" value="NZ_CP097636.1"/>
</dbReference>
<proteinExistence type="predicted"/>
<protein>
    <submittedName>
        <fullName evidence="2">SGNH/GDSL hydrolase family protein</fullName>
    </submittedName>
</protein>
<name>A0ABY4SFJ3_AQUTE</name>
<dbReference type="Gene3D" id="3.40.50.1110">
    <property type="entry name" value="SGNH hydrolase"/>
    <property type="match status" value="1"/>
</dbReference>
<accession>A0ABY4SFJ3</accession>
<sequence length="256" mass="27937">MLLLYKTTLAPALLWQGRRLRRTALRLPEPEGDRRGTVPGDAERGVARILVVGDSSAAGVGVAHQQQALAEPIAQALARRTGCEVHWQLAAQSGLDTVGARAYVRTLHLHRADVIICALGVNDVTAQRSARRFVGEYQVLLRELRQRTRARICVLSGVPPMQLLPAAPQPLRWYLGQCARRLDQALQDFCAREGRLRYLPLDWAKGAEMAPDGFHPGPAQYARWAEMNAEAVARALVLPSCPEMTATGPSATLSAG</sequence>
<dbReference type="CDD" id="cd01836">
    <property type="entry name" value="FeeA_FeeB_like"/>
    <property type="match status" value="1"/>
</dbReference>
<evidence type="ECO:0000259" key="1">
    <source>
        <dbReference type="Pfam" id="PF13472"/>
    </source>
</evidence>
<evidence type="ECO:0000313" key="2">
    <source>
        <dbReference type="EMBL" id="URI10677.1"/>
    </source>
</evidence>
<keyword evidence="2" id="KW-0378">Hydrolase</keyword>
<feature type="domain" description="SGNH hydrolase-type esterase" evidence="1">
    <location>
        <begin position="51"/>
        <end position="223"/>
    </location>
</feature>
<dbReference type="InterPro" id="IPR013830">
    <property type="entry name" value="SGNH_hydro"/>
</dbReference>
<dbReference type="SUPFAM" id="SSF52266">
    <property type="entry name" value="SGNH hydrolase"/>
    <property type="match status" value="1"/>
</dbReference>
<gene>
    <name evidence="2" type="ORF">MW290_16940</name>
</gene>
<keyword evidence="3" id="KW-1185">Reference proteome</keyword>